<organism evidence="2 3">
    <name type="scientific">Zeaxanthinibacter enoshimensis</name>
    <dbReference type="NCBI Taxonomy" id="392009"/>
    <lineage>
        <taxon>Bacteria</taxon>
        <taxon>Pseudomonadati</taxon>
        <taxon>Bacteroidota</taxon>
        <taxon>Flavobacteriia</taxon>
        <taxon>Flavobacteriales</taxon>
        <taxon>Flavobacteriaceae</taxon>
        <taxon>Zeaxanthinibacter</taxon>
    </lineage>
</organism>
<dbReference type="Pfam" id="PF11138">
    <property type="entry name" value="DUF2911"/>
    <property type="match status" value="1"/>
</dbReference>
<keyword evidence="3" id="KW-1185">Reference proteome</keyword>
<evidence type="ECO:0000313" key="2">
    <source>
        <dbReference type="EMBL" id="TDQ31234.1"/>
    </source>
</evidence>
<dbReference type="EMBL" id="SNYI01000002">
    <property type="protein sequence ID" value="TDQ31234.1"/>
    <property type="molecule type" value="Genomic_DNA"/>
</dbReference>
<feature type="signal peptide" evidence="1">
    <location>
        <begin position="1"/>
        <end position="23"/>
    </location>
</feature>
<keyword evidence="1" id="KW-0732">Signal</keyword>
<sequence>MKRITLFLSTVLLTLGMSAQISAPAPSPTSTLEQKVGLTDVTVEYSRPSMRGRTIFGNLVPYNELWRTGANENTKITFSDDVKIGDQTLKAGTYAIFTKPGEQNWEVIFYSDTNNWGTPQSWDDAKVAAKTTAEVHSMEMDVETFTITLDDLHNNGATLGIIWDNTYVGVPFTVPTQEKAMASIDRVMNGPGANDYYAAASYYLEEGKDLEKASKWIDKAVEMNPDGFWIMRKQSLIYAKLGKKDKAIEAAKKSLAVAKKAGNQDYVKLNQDSLKEWGAM</sequence>
<evidence type="ECO:0000313" key="3">
    <source>
        <dbReference type="Proteomes" id="UP000295468"/>
    </source>
</evidence>
<accession>A0A4R6TK10</accession>
<dbReference type="SUPFAM" id="SSF48452">
    <property type="entry name" value="TPR-like"/>
    <property type="match status" value="1"/>
</dbReference>
<proteinExistence type="predicted"/>
<dbReference type="InterPro" id="IPR021314">
    <property type="entry name" value="DUF2911"/>
</dbReference>
<name>A0A4R6TK10_9FLAO</name>
<protein>
    <submittedName>
        <fullName evidence="2">Uncharacterized protein</fullName>
    </submittedName>
</protein>
<gene>
    <name evidence="2" type="ORF">CLV82_1940</name>
</gene>
<dbReference type="OrthoDB" id="187854at2"/>
<dbReference type="InterPro" id="IPR011990">
    <property type="entry name" value="TPR-like_helical_dom_sf"/>
</dbReference>
<dbReference type="RefSeq" id="WP_133644073.1">
    <property type="nucleotide sequence ID" value="NZ_SNYI01000002.1"/>
</dbReference>
<comment type="caution">
    <text evidence="2">The sequence shown here is derived from an EMBL/GenBank/DDBJ whole genome shotgun (WGS) entry which is preliminary data.</text>
</comment>
<reference evidence="2 3" key="1">
    <citation type="submission" date="2019-03" db="EMBL/GenBank/DDBJ databases">
        <title>Genomic Encyclopedia of Archaeal and Bacterial Type Strains, Phase II (KMG-II): from individual species to whole genera.</title>
        <authorList>
            <person name="Goeker M."/>
        </authorList>
    </citation>
    <scope>NUCLEOTIDE SEQUENCE [LARGE SCALE GENOMIC DNA]</scope>
    <source>
        <strain evidence="2 3">DSM 18435</strain>
    </source>
</reference>
<feature type="chain" id="PRO_5020240337" evidence="1">
    <location>
        <begin position="24"/>
        <end position="280"/>
    </location>
</feature>
<dbReference type="AlphaFoldDB" id="A0A4R6TK10"/>
<dbReference type="Gene3D" id="1.25.40.10">
    <property type="entry name" value="Tetratricopeptide repeat domain"/>
    <property type="match status" value="1"/>
</dbReference>
<dbReference type="Proteomes" id="UP000295468">
    <property type="component" value="Unassembled WGS sequence"/>
</dbReference>
<evidence type="ECO:0000256" key="1">
    <source>
        <dbReference type="SAM" id="SignalP"/>
    </source>
</evidence>